<evidence type="ECO:0000256" key="7">
    <source>
        <dbReference type="ARBA" id="ARBA00047942"/>
    </source>
</evidence>
<dbReference type="AlphaFoldDB" id="A0A410WAQ5"/>
<name>A0A410WAQ5_9CORY</name>
<dbReference type="PROSITE" id="PS00092">
    <property type="entry name" value="N6_MTASE"/>
    <property type="match status" value="1"/>
</dbReference>
<evidence type="ECO:0000256" key="1">
    <source>
        <dbReference type="ARBA" id="ARBA00006594"/>
    </source>
</evidence>
<dbReference type="Proteomes" id="UP000288929">
    <property type="component" value="Chromosome"/>
</dbReference>
<evidence type="ECO:0000256" key="3">
    <source>
        <dbReference type="ARBA" id="ARBA00022603"/>
    </source>
</evidence>
<keyword evidence="4 10" id="KW-0808">Transferase</keyword>
<feature type="domain" description="N6 adenine-specific DNA methyltransferase N-terminal" evidence="9">
    <location>
        <begin position="6"/>
        <end position="151"/>
    </location>
</feature>
<dbReference type="EMBL" id="CP035299">
    <property type="protein sequence ID" value="QAU53006.1"/>
    <property type="molecule type" value="Genomic_DNA"/>
</dbReference>
<dbReference type="InterPro" id="IPR038333">
    <property type="entry name" value="T1MK-like_N_sf"/>
</dbReference>
<dbReference type="InterPro" id="IPR004546">
    <property type="entry name" value="Restrct_endonuc_T1M"/>
</dbReference>
<organism evidence="10 11">
    <name type="scientific">Corynebacterium pelargi</name>
    <dbReference type="NCBI Taxonomy" id="1471400"/>
    <lineage>
        <taxon>Bacteria</taxon>
        <taxon>Bacillati</taxon>
        <taxon>Actinomycetota</taxon>
        <taxon>Actinomycetes</taxon>
        <taxon>Mycobacteriales</taxon>
        <taxon>Corynebacteriaceae</taxon>
        <taxon>Corynebacterium</taxon>
    </lineage>
</organism>
<evidence type="ECO:0000259" key="8">
    <source>
        <dbReference type="Pfam" id="PF02384"/>
    </source>
</evidence>
<dbReference type="KEGG" id="cpeg:CPELA_08755"/>
<dbReference type="InterPro" id="IPR003356">
    <property type="entry name" value="DNA_methylase_A-5"/>
</dbReference>
<dbReference type="REBASE" id="297774">
    <property type="entry name" value="M.Cpe1363ORF8755P"/>
</dbReference>
<evidence type="ECO:0000259" key="9">
    <source>
        <dbReference type="Pfam" id="PF12161"/>
    </source>
</evidence>
<evidence type="ECO:0000256" key="6">
    <source>
        <dbReference type="ARBA" id="ARBA00022747"/>
    </source>
</evidence>
<comment type="similarity">
    <text evidence="1">Belongs to the N(4)/N(6)-methyltransferase family.</text>
</comment>
<keyword evidence="5" id="KW-0949">S-adenosyl-L-methionine</keyword>
<dbReference type="InterPro" id="IPR002052">
    <property type="entry name" value="DNA_methylase_N6_adenine_CS"/>
</dbReference>
<dbReference type="SUPFAM" id="SSF53335">
    <property type="entry name" value="S-adenosyl-L-methionine-dependent methyltransferases"/>
    <property type="match status" value="1"/>
</dbReference>
<keyword evidence="6" id="KW-0680">Restriction system</keyword>
<evidence type="ECO:0000256" key="4">
    <source>
        <dbReference type="ARBA" id="ARBA00022679"/>
    </source>
</evidence>
<gene>
    <name evidence="10" type="primary">hsdM</name>
    <name evidence="10" type="ORF">CPELA_08755</name>
</gene>
<accession>A0A410WAQ5</accession>
<dbReference type="RefSeq" id="WP_128890375.1">
    <property type="nucleotide sequence ID" value="NZ_BMCX01000002.1"/>
</dbReference>
<sequence>MNKQQLASQIWKAANKMRGSLDANDYKDLILGLMFYKYLSTREVEFFVSNGLPIESLEVHLNGENERRVAQAQDQLGYFIEHQDLFSTWEDDLNELRPSKVIEATQAFDAKVNPAYKSIFHEIFSPLAAAVPKLGTDATAQGKKLRELIRIVRDIPTGSRQDYDVLGYVYEYLISHFAANAGKSAGEFYTPHQVSLVMAEIVGHHLKGRDSIQVYDPTSGSASLLLNIGEAITRRSGNPDSIQYYAQELKKAAYSLTRMNLVMRDIKPANIVTREGDSLGADWPMIDPHTNEYHPLFVDAVVSNPPYSAEWERPKTGSDPRFAYGLAPEKTADYAFLLHELYHLKDDGILAIVLPHGVLFRGGEEASIRTQLVERNHIDAIIGLPANIFYGTGIATIIMILKKQRDDDSILFVDASKGFSKMGKKNELRHRDIRKIVDTVTERRSEDKYSRLVSKHEIKDNHYNLNIPRYVDSSEPAETWDIYATMFGGIPQTEIDALSTYWDALPGLRETVFTSTTETHARVREDLHSKNQLVEAVRQHPSTQAFMRDYVQAFAGWDEILGDTLVEGLNEVNMTTIEGELRNQLFERLQQVPIVDDYTVYQIFADHWFTTNRDLEVLKGQGWGTIRQVEPNMVLKKKDGKNTEVQDGWLGTILPFGLVQKELLTKDFEELSIMEVRLAEAQERVAELFDSLSEEQLGSGDTSITNAAGDAFAVGGVKDRLAPLLEDITSPEIDVLSEYLETKGAAKKRIITAHPEVDWASMTPNKSGTYTDTVVRKRIEDLRRASDFAEGAIEPVLIEALDLLDEVKEAKKAITDREAKIHLETKNLIETLDDETAKRLLRMKWVRGMLTDIESVPTQTINELIDEIEHLDAKYATTLSDIGKRANEAQTNLAEMMGRLTGPQRDMEGIHELATILSGEQA</sequence>
<dbReference type="InterPro" id="IPR022749">
    <property type="entry name" value="D12N6_MeTrfase_N"/>
</dbReference>
<protein>
    <recommendedName>
        <fullName evidence="2">site-specific DNA-methyltransferase (adenine-specific)</fullName>
        <ecNumber evidence="2">2.1.1.72</ecNumber>
    </recommendedName>
</protein>
<dbReference type="InterPro" id="IPR051537">
    <property type="entry name" value="DNA_Adenine_Mtase"/>
</dbReference>
<dbReference type="GO" id="GO:0032259">
    <property type="term" value="P:methylation"/>
    <property type="evidence" value="ECO:0007669"/>
    <property type="project" value="UniProtKB-KW"/>
</dbReference>
<evidence type="ECO:0000256" key="5">
    <source>
        <dbReference type="ARBA" id="ARBA00022691"/>
    </source>
</evidence>
<evidence type="ECO:0000256" key="2">
    <source>
        <dbReference type="ARBA" id="ARBA00011900"/>
    </source>
</evidence>
<feature type="domain" description="DNA methylase adenine-specific" evidence="8">
    <location>
        <begin position="162"/>
        <end position="476"/>
    </location>
</feature>
<dbReference type="OrthoDB" id="9784823at2"/>
<comment type="catalytic activity">
    <reaction evidence="7">
        <text>a 2'-deoxyadenosine in DNA + S-adenosyl-L-methionine = an N(6)-methyl-2'-deoxyadenosine in DNA + S-adenosyl-L-homocysteine + H(+)</text>
        <dbReference type="Rhea" id="RHEA:15197"/>
        <dbReference type="Rhea" id="RHEA-COMP:12418"/>
        <dbReference type="Rhea" id="RHEA-COMP:12419"/>
        <dbReference type="ChEBI" id="CHEBI:15378"/>
        <dbReference type="ChEBI" id="CHEBI:57856"/>
        <dbReference type="ChEBI" id="CHEBI:59789"/>
        <dbReference type="ChEBI" id="CHEBI:90615"/>
        <dbReference type="ChEBI" id="CHEBI:90616"/>
        <dbReference type="EC" id="2.1.1.72"/>
    </reaction>
</comment>
<dbReference type="PANTHER" id="PTHR42933">
    <property type="entry name" value="SLR6095 PROTEIN"/>
    <property type="match status" value="1"/>
</dbReference>
<dbReference type="GO" id="GO:0003677">
    <property type="term" value="F:DNA binding"/>
    <property type="evidence" value="ECO:0007669"/>
    <property type="project" value="InterPro"/>
</dbReference>
<dbReference type="Gene3D" id="3.40.50.150">
    <property type="entry name" value="Vaccinia Virus protein VP39"/>
    <property type="match status" value="1"/>
</dbReference>
<keyword evidence="3 10" id="KW-0489">Methyltransferase</keyword>
<dbReference type="PANTHER" id="PTHR42933:SF1">
    <property type="entry name" value="SITE-SPECIFIC DNA-METHYLTRANSFERASE (ADENINE-SPECIFIC)"/>
    <property type="match status" value="1"/>
</dbReference>
<keyword evidence="11" id="KW-1185">Reference proteome</keyword>
<dbReference type="GO" id="GO:0008170">
    <property type="term" value="F:N-methyltransferase activity"/>
    <property type="evidence" value="ECO:0007669"/>
    <property type="project" value="InterPro"/>
</dbReference>
<dbReference type="NCBIfam" id="TIGR00497">
    <property type="entry name" value="hsdM"/>
    <property type="match status" value="1"/>
</dbReference>
<dbReference type="Pfam" id="PF02384">
    <property type="entry name" value="N6_Mtase"/>
    <property type="match status" value="1"/>
</dbReference>
<evidence type="ECO:0000313" key="10">
    <source>
        <dbReference type="EMBL" id="QAU53006.1"/>
    </source>
</evidence>
<evidence type="ECO:0000313" key="11">
    <source>
        <dbReference type="Proteomes" id="UP000288929"/>
    </source>
</evidence>
<dbReference type="Gene3D" id="1.20.1260.30">
    <property type="match status" value="1"/>
</dbReference>
<reference evidence="10 11" key="1">
    <citation type="submission" date="2019-01" db="EMBL/GenBank/DDBJ databases">
        <authorList>
            <person name="Ruckert C."/>
            <person name="Busche T."/>
            <person name="Kalinowski J."/>
        </authorList>
    </citation>
    <scope>NUCLEOTIDE SEQUENCE [LARGE SCALE GENOMIC DNA]</scope>
    <source>
        <strain evidence="10 11">136/3</strain>
    </source>
</reference>
<dbReference type="EC" id="2.1.1.72" evidence="2"/>
<dbReference type="GO" id="GO:0009007">
    <property type="term" value="F:site-specific DNA-methyltransferase (adenine-specific) activity"/>
    <property type="evidence" value="ECO:0007669"/>
    <property type="project" value="UniProtKB-EC"/>
</dbReference>
<dbReference type="Pfam" id="PF12161">
    <property type="entry name" value="HsdM_N"/>
    <property type="match status" value="1"/>
</dbReference>
<dbReference type="GO" id="GO:0009307">
    <property type="term" value="P:DNA restriction-modification system"/>
    <property type="evidence" value="ECO:0007669"/>
    <property type="project" value="UniProtKB-KW"/>
</dbReference>
<proteinExistence type="inferred from homology"/>
<dbReference type="InterPro" id="IPR029063">
    <property type="entry name" value="SAM-dependent_MTases_sf"/>
</dbReference>
<dbReference type="PRINTS" id="PR00507">
    <property type="entry name" value="N12N6MTFRASE"/>
</dbReference>